<dbReference type="EMBL" id="JAVRJZ010000014">
    <property type="protein sequence ID" value="KAK2713646.1"/>
    <property type="molecule type" value="Genomic_DNA"/>
</dbReference>
<dbReference type="AlphaFoldDB" id="A0AA88HT81"/>
<dbReference type="Proteomes" id="UP001187531">
    <property type="component" value="Unassembled WGS sequence"/>
</dbReference>
<evidence type="ECO:0000313" key="2">
    <source>
        <dbReference type="Proteomes" id="UP001187531"/>
    </source>
</evidence>
<reference evidence="1" key="1">
    <citation type="submission" date="2023-07" db="EMBL/GenBank/DDBJ databases">
        <title>Chromosome-level genome assembly of Artemia franciscana.</title>
        <authorList>
            <person name="Jo E."/>
        </authorList>
    </citation>
    <scope>NUCLEOTIDE SEQUENCE</scope>
    <source>
        <tissue evidence="1">Whole body</tissue>
    </source>
</reference>
<gene>
    <name evidence="1" type="ORF">QYM36_009502</name>
</gene>
<organism evidence="1 2">
    <name type="scientific">Artemia franciscana</name>
    <name type="common">Brine shrimp</name>
    <name type="synonym">Artemia sanfranciscana</name>
    <dbReference type="NCBI Taxonomy" id="6661"/>
    <lineage>
        <taxon>Eukaryota</taxon>
        <taxon>Metazoa</taxon>
        <taxon>Ecdysozoa</taxon>
        <taxon>Arthropoda</taxon>
        <taxon>Crustacea</taxon>
        <taxon>Branchiopoda</taxon>
        <taxon>Anostraca</taxon>
        <taxon>Artemiidae</taxon>
        <taxon>Artemia</taxon>
    </lineage>
</organism>
<proteinExistence type="predicted"/>
<evidence type="ECO:0000313" key="1">
    <source>
        <dbReference type="EMBL" id="KAK2713646.1"/>
    </source>
</evidence>
<name>A0AA88HT81_ARTSF</name>
<comment type="caution">
    <text evidence="1">The sequence shown here is derived from an EMBL/GenBank/DDBJ whole genome shotgun (WGS) entry which is preliminary data.</text>
</comment>
<keyword evidence="2" id="KW-1185">Reference proteome</keyword>
<sequence>MSSNAVSMSVQDIKDSTTEFATDPGTWAEQDDYIHAAGTVLSKSVVNDHAKRVMALAQKLIGNITKDESRL</sequence>
<protein>
    <submittedName>
        <fullName evidence="1">Uncharacterized protein</fullName>
    </submittedName>
</protein>
<accession>A0AA88HT81</accession>